<organism evidence="1 2">
    <name type="scientific">Yersinia aldovae</name>
    <dbReference type="NCBI Taxonomy" id="29483"/>
    <lineage>
        <taxon>Bacteria</taxon>
        <taxon>Pseudomonadati</taxon>
        <taxon>Pseudomonadota</taxon>
        <taxon>Gammaproteobacteria</taxon>
        <taxon>Enterobacterales</taxon>
        <taxon>Yersiniaceae</taxon>
        <taxon>Yersinia</taxon>
    </lineage>
</organism>
<evidence type="ECO:0000313" key="1">
    <source>
        <dbReference type="EMBL" id="CNK83853.1"/>
    </source>
</evidence>
<gene>
    <name evidence="1" type="ORF">ERS137965_01236</name>
</gene>
<evidence type="ECO:0000313" key="2">
    <source>
        <dbReference type="Proteomes" id="UP000041595"/>
    </source>
</evidence>
<dbReference type="AlphaFoldDB" id="A0A0T9THN1"/>
<sequence>MSSLVDFLEINIRFSVHKKWLISFFASDFFVSPQQIIVTKIDNNHLITTS</sequence>
<reference evidence="1 2" key="1">
    <citation type="submission" date="2015-03" db="EMBL/GenBank/DDBJ databases">
        <authorList>
            <person name="Murphy D."/>
        </authorList>
    </citation>
    <scope>NUCLEOTIDE SEQUENCE [LARGE SCALE GENOMIC DNA]</scope>
    <source>
        <strain evidence="1 2">IP06005</strain>
    </source>
</reference>
<proteinExistence type="predicted"/>
<dbReference type="Proteomes" id="UP000041595">
    <property type="component" value="Unassembled WGS sequence"/>
</dbReference>
<name>A0A0T9THN1_YERAL</name>
<accession>A0A0T9THN1</accession>
<protein>
    <submittedName>
        <fullName evidence="1">Uncharacterized protein</fullName>
    </submittedName>
</protein>
<dbReference type="EMBL" id="CQEJ01000005">
    <property type="protein sequence ID" value="CNK83853.1"/>
    <property type="molecule type" value="Genomic_DNA"/>
</dbReference>